<dbReference type="RefSeq" id="WP_188472191.1">
    <property type="nucleotide sequence ID" value="NZ_BMFZ01000003.1"/>
</dbReference>
<feature type="signal peptide" evidence="1">
    <location>
        <begin position="1"/>
        <end position="24"/>
    </location>
</feature>
<reference evidence="3" key="1">
    <citation type="journal article" date="2019" name="Int. J. Syst. Evol. Microbiol.">
        <title>The Global Catalogue of Microorganisms (GCM) 10K type strain sequencing project: providing services to taxonomists for standard genome sequencing and annotation.</title>
        <authorList>
            <consortium name="The Broad Institute Genomics Platform"/>
            <consortium name="The Broad Institute Genome Sequencing Center for Infectious Disease"/>
            <person name="Wu L."/>
            <person name="Ma J."/>
        </authorList>
    </citation>
    <scope>NUCLEOTIDE SEQUENCE [LARGE SCALE GENOMIC DNA]</scope>
    <source>
        <strain evidence="3">CGMCC 1.12806</strain>
    </source>
</reference>
<keyword evidence="3" id="KW-1185">Reference proteome</keyword>
<comment type="caution">
    <text evidence="2">The sequence shown here is derived from an EMBL/GenBank/DDBJ whole genome shotgun (WGS) entry which is preliminary data.</text>
</comment>
<accession>A0ABQ1GDB8</accession>
<evidence type="ECO:0000256" key="1">
    <source>
        <dbReference type="SAM" id="SignalP"/>
    </source>
</evidence>
<organism evidence="2 3">
    <name type="scientific">Hafnia psychrotolerans</name>
    <dbReference type="NCBI Taxonomy" id="1477018"/>
    <lineage>
        <taxon>Bacteria</taxon>
        <taxon>Pseudomonadati</taxon>
        <taxon>Pseudomonadota</taxon>
        <taxon>Gammaproteobacteria</taxon>
        <taxon>Enterobacterales</taxon>
        <taxon>Hafniaceae</taxon>
        <taxon>Hafnia</taxon>
    </lineage>
</organism>
<dbReference type="Proteomes" id="UP000627464">
    <property type="component" value="Unassembled WGS sequence"/>
</dbReference>
<feature type="chain" id="PRO_5045283144" evidence="1">
    <location>
        <begin position="25"/>
        <end position="123"/>
    </location>
</feature>
<gene>
    <name evidence="2" type="primary">ycfL</name>
    <name evidence="2" type="ORF">GCM10011328_15610</name>
</gene>
<proteinExistence type="predicted"/>
<keyword evidence="2" id="KW-0449">Lipoprotein</keyword>
<dbReference type="EMBL" id="BMFZ01000003">
    <property type="protein sequence ID" value="GGA41511.1"/>
    <property type="molecule type" value="Genomic_DNA"/>
</dbReference>
<dbReference type="InterPro" id="IPR038483">
    <property type="entry name" value="YcfL-like_sf"/>
</dbReference>
<dbReference type="PROSITE" id="PS51257">
    <property type="entry name" value="PROKAR_LIPOPROTEIN"/>
    <property type="match status" value="1"/>
</dbReference>
<dbReference type="Gene3D" id="2.60.40.3230">
    <property type="match status" value="1"/>
</dbReference>
<dbReference type="CDD" id="cd09030">
    <property type="entry name" value="DUF1425"/>
    <property type="match status" value="1"/>
</dbReference>
<name>A0ABQ1GDB8_9GAMM</name>
<sequence length="123" mass="13493">MRFLLALLPVILLMGCSSSTPRIALNSQQTVIMESPVLTAGIIPSAPSISEVKGRKQATSVLSNSQPHSVTLHYRFFWYDKQGLDLLPIAEARTITVPANTDIDISSLNGNLDAYSVRVYLYL</sequence>
<protein>
    <submittedName>
        <fullName evidence="2">Lipoprotein</fullName>
    </submittedName>
</protein>
<dbReference type="InterPro" id="IPR010824">
    <property type="entry name" value="DUF1425"/>
</dbReference>
<dbReference type="Pfam" id="PF07233">
    <property type="entry name" value="DUF1425"/>
    <property type="match status" value="1"/>
</dbReference>
<keyword evidence="1" id="KW-0732">Signal</keyword>
<evidence type="ECO:0000313" key="2">
    <source>
        <dbReference type="EMBL" id="GGA41511.1"/>
    </source>
</evidence>
<evidence type="ECO:0000313" key="3">
    <source>
        <dbReference type="Proteomes" id="UP000627464"/>
    </source>
</evidence>